<name>A0AAV2RGE0_MEGNR</name>
<dbReference type="AlphaFoldDB" id="A0AAV2RGE0"/>
<dbReference type="PROSITE" id="PS50878">
    <property type="entry name" value="RT_POL"/>
    <property type="match status" value="1"/>
</dbReference>
<reference evidence="2 3" key="1">
    <citation type="submission" date="2024-05" db="EMBL/GenBank/DDBJ databases">
        <authorList>
            <person name="Wallberg A."/>
        </authorList>
    </citation>
    <scope>NUCLEOTIDE SEQUENCE [LARGE SCALE GENOMIC DNA]</scope>
</reference>
<sequence length="106" mass="12276">MSFIKDRKYFVWLNGIKSRINTENIGVPQGSTLGPLLFLLYINDMKNCSNLLKFIQFADDTTILFSHSNIAQLKLILESEVNKVITWLLANKLILNLIKTHYVIYK</sequence>
<dbReference type="InterPro" id="IPR000477">
    <property type="entry name" value="RT_dom"/>
</dbReference>
<feature type="domain" description="Reverse transcriptase" evidence="1">
    <location>
        <begin position="1"/>
        <end position="106"/>
    </location>
</feature>
<evidence type="ECO:0000259" key="1">
    <source>
        <dbReference type="PROSITE" id="PS50878"/>
    </source>
</evidence>
<dbReference type="PANTHER" id="PTHR36688:SF1">
    <property type="entry name" value="ENDONUCLEASE_EXONUCLEASE_PHOSPHATASE DOMAIN-CONTAINING PROTEIN"/>
    <property type="match status" value="1"/>
</dbReference>
<organism evidence="2 3">
    <name type="scientific">Meganyctiphanes norvegica</name>
    <name type="common">Northern krill</name>
    <name type="synonym">Thysanopoda norvegica</name>
    <dbReference type="NCBI Taxonomy" id="48144"/>
    <lineage>
        <taxon>Eukaryota</taxon>
        <taxon>Metazoa</taxon>
        <taxon>Ecdysozoa</taxon>
        <taxon>Arthropoda</taxon>
        <taxon>Crustacea</taxon>
        <taxon>Multicrustacea</taxon>
        <taxon>Malacostraca</taxon>
        <taxon>Eumalacostraca</taxon>
        <taxon>Eucarida</taxon>
        <taxon>Euphausiacea</taxon>
        <taxon>Euphausiidae</taxon>
        <taxon>Meganyctiphanes</taxon>
    </lineage>
</organism>
<comment type="caution">
    <text evidence="2">The sequence shown here is derived from an EMBL/GenBank/DDBJ whole genome shotgun (WGS) entry which is preliminary data.</text>
</comment>
<dbReference type="InterPro" id="IPR052560">
    <property type="entry name" value="RdDP_mobile_element"/>
</dbReference>
<keyword evidence="3" id="KW-1185">Reference proteome</keyword>
<evidence type="ECO:0000313" key="3">
    <source>
        <dbReference type="Proteomes" id="UP001497623"/>
    </source>
</evidence>
<accession>A0AAV2RGE0</accession>
<dbReference type="EMBL" id="CAXKWB010021312">
    <property type="protein sequence ID" value="CAL4123105.1"/>
    <property type="molecule type" value="Genomic_DNA"/>
</dbReference>
<dbReference type="PANTHER" id="PTHR36688">
    <property type="entry name" value="ENDO/EXONUCLEASE/PHOSPHATASE DOMAIN-CONTAINING PROTEIN"/>
    <property type="match status" value="1"/>
</dbReference>
<dbReference type="Pfam" id="PF00078">
    <property type="entry name" value="RVT_1"/>
    <property type="match status" value="1"/>
</dbReference>
<protein>
    <recommendedName>
        <fullName evidence="1">Reverse transcriptase domain-containing protein</fullName>
    </recommendedName>
</protein>
<evidence type="ECO:0000313" key="2">
    <source>
        <dbReference type="EMBL" id="CAL4123105.1"/>
    </source>
</evidence>
<gene>
    <name evidence="2" type="ORF">MNOR_LOCUS23793</name>
</gene>
<dbReference type="Proteomes" id="UP001497623">
    <property type="component" value="Unassembled WGS sequence"/>
</dbReference>
<proteinExistence type="predicted"/>